<comment type="similarity">
    <text evidence="7">Belongs to the YOS1 family.</text>
</comment>
<proteinExistence type="inferred from homology"/>
<evidence type="ECO:0000256" key="6">
    <source>
        <dbReference type="ARBA" id="ARBA00023136"/>
    </source>
</evidence>
<evidence type="ECO:0000256" key="3">
    <source>
        <dbReference type="ARBA" id="ARBA00022692"/>
    </source>
</evidence>
<dbReference type="AlphaFoldDB" id="A0A4P9Y7B8"/>
<name>A0A4P9Y7B8_9FUNG</name>
<dbReference type="GO" id="GO:0015031">
    <property type="term" value="P:protein transport"/>
    <property type="evidence" value="ECO:0007669"/>
    <property type="project" value="UniProtKB-KW"/>
</dbReference>
<evidence type="ECO:0000256" key="8">
    <source>
        <dbReference type="SAM" id="Phobius"/>
    </source>
</evidence>
<evidence type="ECO:0000256" key="7">
    <source>
        <dbReference type="ARBA" id="ARBA00024203"/>
    </source>
</evidence>
<dbReference type="GO" id="GO:0030134">
    <property type="term" value="C:COPII-coated ER to Golgi transport vesicle"/>
    <property type="evidence" value="ECO:0007669"/>
    <property type="project" value="TreeGrafter"/>
</dbReference>
<dbReference type="Proteomes" id="UP000267251">
    <property type="component" value="Unassembled WGS sequence"/>
</dbReference>
<evidence type="ECO:0000256" key="2">
    <source>
        <dbReference type="ARBA" id="ARBA00022448"/>
    </source>
</evidence>
<comment type="subcellular location">
    <subcellularLocation>
        <location evidence="1">Membrane</location>
    </subcellularLocation>
</comment>
<keyword evidence="10" id="KW-1185">Reference proteome</keyword>
<dbReference type="GO" id="GO:0000139">
    <property type="term" value="C:Golgi membrane"/>
    <property type="evidence" value="ECO:0007669"/>
    <property type="project" value="TreeGrafter"/>
</dbReference>
<accession>A0A4P9Y7B8</accession>
<reference evidence="10" key="1">
    <citation type="journal article" date="2018" name="Nat. Microbiol.">
        <title>Leveraging single-cell genomics to expand the fungal tree of life.</title>
        <authorList>
            <person name="Ahrendt S.R."/>
            <person name="Quandt C.A."/>
            <person name="Ciobanu D."/>
            <person name="Clum A."/>
            <person name="Salamov A."/>
            <person name="Andreopoulos B."/>
            <person name="Cheng J.F."/>
            <person name="Woyke T."/>
            <person name="Pelin A."/>
            <person name="Henrissat B."/>
            <person name="Reynolds N.K."/>
            <person name="Benny G.L."/>
            <person name="Smith M.E."/>
            <person name="James T.Y."/>
            <person name="Grigoriev I.V."/>
        </authorList>
    </citation>
    <scope>NUCLEOTIDE SEQUENCE [LARGE SCALE GENOMIC DNA]</scope>
</reference>
<dbReference type="Pfam" id="PF08571">
    <property type="entry name" value="Yos1"/>
    <property type="match status" value="1"/>
</dbReference>
<evidence type="ECO:0000313" key="9">
    <source>
        <dbReference type="EMBL" id="RKP14913.1"/>
    </source>
</evidence>
<feature type="transmembrane region" description="Helical" evidence="8">
    <location>
        <begin position="64"/>
        <end position="83"/>
    </location>
</feature>
<evidence type="ECO:0000256" key="5">
    <source>
        <dbReference type="ARBA" id="ARBA00022989"/>
    </source>
</evidence>
<keyword evidence="5 8" id="KW-1133">Transmembrane helix</keyword>
<organism evidence="9 10">
    <name type="scientific">Piptocephalis cylindrospora</name>
    <dbReference type="NCBI Taxonomy" id="1907219"/>
    <lineage>
        <taxon>Eukaryota</taxon>
        <taxon>Fungi</taxon>
        <taxon>Fungi incertae sedis</taxon>
        <taxon>Zoopagomycota</taxon>
        <taxon>Zoopagomycotina</taxon>
        <taxon>Zoopagomycetes</taxon>
        <taxon>Zoopagales</taxon>
        <taxon>Piptocephalidaceae</taxon>
        <taxon>Piptocephalis</taxon>
    </lineage>
</organism>
<protein>
    <submittedName>
        <fullName evidence="9">Yos1-like protein</fullName>
    </submittedName>
</protein>
<dbReference type="EMBL" id="KZ987777">
    <property type="protein sequence ID" value="RKP14913.1"/>
    <property type="molecule type" value="Genomic_DNA"/>
</dbReference>
<dbReference type="PANTHER" id="PTHR15858:SF0">
    <property type="entry name" value="IMMEDIATE EARLY RESPONSE 3-INTERACTING PROTEIN 1"/>
    <property type="match status" value="1"/>
</dbReference>
<keyword evidence="6 8" id="KW-0472">Membrane</keyword>
<keyword evidence="2" id="KW-0813">Transport</keyword>
<gene>
    <name evidence="9" type="ORF">BJ684DRAFT_18724</name>
</gene>
<dbReference type="OrthoDB" id="15356at2759"/>
<keyword evidence="3 8" id="KW-0812">Transmembrane</keyword>
<evidence type="ECO:0000256" key="1">
    <source>
        <dbReference type="ARBA" id="ARBA00004370"/>
    </source>
</evidence>
<feature type="transmembrane region" description="Helical" evidence="8">
    <location>
        <begin position="6"/>
        <end position="23"/>
    </location>
</feature>
<dbReference type="GO" id="GO:0006888">
    <property type="term" value="P:endoplasmic reticulum to Golgi vesicle-mediated transport"/>
    <property type="evidence" value="ECO:0007669"/>
    <property type="project" value="TreeGrafter"/>
</dbReference>
<evidence type="ECO:0000256" key="4">
    <source>
        <dbReference type="ARBA" id="ARBA00022927"/>
    </source>
</evidence>
<dbReference type="PANTHER" id="PTHR15858">
    <property type="entry name" value="IMMEDIATE EARLY RESPONSE 3-INTERACTING PROTEIN 1"/>
    <property type="match status" value="1"/>
</dbReference>
<evidence type="ECO:0000313" key="10">
    <source>
        <dbReference type="Proteomes" id="UP000267251"/>
    </source>
</evidence>
<sequence>MFGFGFGQIFYILLLLINSLAILSEDRFLAPIGWAAHHEPTGYGDQGGVSVKGKLINLISAVRTLLRIPLIGVNVLVIFYELLLG</sequence>
<dbReference type="GO" id="GO:0005789">
    <property type="term" value="C:endoplasmic reticulum membrane"/>
    <property type="evidence" value="ECO:0007669"/>
    <property type="project" value="TreeGrafter"/>
</dbReference>
<dbReference type="InterPro" id="IPR013880">
    <property type="entry name" value="Yos1"/>
</dbReference>
<keyword evidence="4" id="KW-0653">Protein transport</keyword>